<dbReference type="Proteomes" id="UP000294673">
    <property type="component" value="Segment"/>
</dbReference>
<sequence length="91" mass="10399">MSQYKLITVSVDAKDLREITLAANAVQQDSELTAYERYQLFLSISDTVARMQQKYQVQLTVIDNGAVIPPHPSWRVLRSKLTTIESWLTSK</sequence>
<evidence type="ECO:0000313" key="2">
    <source>
        <dbReference type="Proteomes" id="UP000294673"/>
    </source>
</evidence>
<accession>A0A482GDN0</accession>
<organismHost>
    <name type="scientific">Escherichia coli</name>
    <dbReference type="NCBI Taxonomy" id="562"/>
</organismHost>
<name>A0A482GDN0_BPGOS</name>
<keyword evidence="2" id="KW-1185">Reference proteome</keyword>
<protein>
    <submittedName>
        <fullName evidence="1">Uncharacterized protein</fullName>
    </submittedName>
</protein>
<evidence type="ECO:0000313" key="1">
    <source>
        <dbReference type="EMBL" id="QBO63830.1"/>
    </source>
</evidence>
<organism evidence="1 2">
    <name type="scientific">Escherichia phage vB_EcoM_Goslar</name>
    <dbReference type="NCBI Taxonomy" id="2502409"/>
    <lineage>
        <taxon>Viruses</taxon>
        <taxon>Duplodnaviria</taxon>
        <taxon>Heunggongvirae</taxon>
        <taxon>Uroviricota</taxon>
        <taxon>Caudoviricetes</taxon>
        <taxon>Chimalliviridae</taxon>
        <taxon>Goslarvirus</taxon>
        <taxon>Goslarvirus goslar</taxon>
    </lineage>
</organism>
<proteinExistence type="predicted"/>
<dbReference type="EMBL" id="MK327938">
    <property type="protein sequence ID" value="QBO63830.1"/>
    <property type="molecule type" value="Genomic_DNA"/>
</dbReference>
<gene>
    <name evidence="1" type="ORF">Goslar_00037</name>
</gene>
<reference evidence="1 2" key="1">
    <citation type="submission" date="2018-12" db="EMBL/GenBank/DDBJ databases">
        <title>Still something new to discover - new insights into E. coli phage diversity and taxonomy.</title>
        <authorList>
            <person name="Korf I.H.E."/>
            <person name="Adriaennsens E."/>
            <person name="Dreiseikelmann B."/>
            <person name="Kropinski A."/>
            <person name="Nimtz M."/>
            <person name="Meier-Kolthoff J.P."/>
            <person name="Rohde M."/>
            <person name="van Raaij M."/>
            <person name="Wittmann J."/>
        </authorList>
    </citation>
    <scope>NUCLEOTIDE SEQUENCE [LARGE SCALE GENOMIC DNA]</scope>
</reference>